<gene>
    <name evidence="4" type="ORF">JD79_00221</name>
</gene>
<dbReference type="PANTHER" id="PTHR44154:SF1">
    <property type="entry name" value="QUINONE OXIDOREDUCTASE"/>
    <property type="match status" value="1"/>
</dbReference>
<dbReference type="InterPro" id="IPR020843">
    <property type="entry name" value="ER"/>
</dbReference>
<feature type="compositionally biased region" description="Basic and acidic residues" evidence="2">
    <location>
        <begin position="280"/>
        <end position="291"/>
    </location>
</feature>
<accession>A0A317QDM2</accession>
<dbReference type="SUPFAM" id="SSF50129">
    <property type="entry name" value="GroES-like"/>
    <property type="match status" value="1"/>
</dbReference>
<keyword evidence="5" id="KW-1185">Reference proteome</keyword>
<dbReference type="Gene3D" id="3.90.180.10">
    <property type="entry name" value="Medium-chain alcohol dehydrogenases, catalytic domain"/>
    <property type="match status" value="1"/>
</dbReference>
<dbReference type="InterPro" id="IPR036291">
    <property type="entry name" value="NAD(P)-bd_dom_sf"/>
</dbReference>
<dbReference type="Pfam" id="PF08240">
    <property type="entry name" value="ADH_N"/>
    <property type="match status" value="1"/>
</dbReference>
<dbReference type="PANTHER" id="PTHR44154">
    <property type="entry name" value="QUINONE OXIDOREDUCTASE"/>
    <property type="match status" value="1"/>
</dbReference>
<dbReference type="RefSeq" id="WP_110004044.1">
    <property type="nucleotide sequence ID" value="NZ_QGTX01000001.1"/>
</dbReference>
<dbReference type="Pfam" id="PF13602">
    <property type="entry name" value="ADH_zinc_N_2"/>
    <property type="match status" value="1"/>
</dbReference>
<dbReference type="SUPFAM" id="SSF51735">
    <property type="entry name" value="NAD(P)-binding Rossmann-fold domains"/>
    <property type="match status" value="1"/>
</dbReference>
<dbReference type="Gene3D" id="3.40.50.720">
    <property type="entry name" value="NAD(P)-binding Rossmann-like Domain"/>
    <property type="match status" value="1"/>
</dbReference>
<dbReference type="AlphaFoldDB" id="A0A317QDM2"/>
<feature type="domain" description="Enoyl reductase (ER)" evidence="3">
    <location>
        <begin position="10"/>
        <end position="297"/>
    </location>
</feature>
<reference evidence="5" key="1">
    <citation type="submission" date="2018-05" db="EMBL/GenBank/DDBJ databases">
        <authorList>
            <person name="Klenk H.-P."/>
            <person name="Huntemann M."/>
            <person name="Clum A."/>
            <person name="Pillay M."/>
            <person name="Palaniappan K."/>
            <person name="Varghese N."/>
            <person name="Mikhailova N."/>
            <person name="Stamatis D."/>
            <person name="Reddy T."/>
            <person name="Daum C."/>
            <person name="Shapiro N."/>
            <person name="Ivanova N."/>
            <person name="Kyrpides N."/>
            <person name="Woyke T."/>
        </authorList>
    </citation>
    <scope>NUCLEOTIDE SEQUENCE [LARGE SCALE GENOMIC DNA]</scope>
    <source>
        <strain evidence="5">DSM 45417</strain>
    </source>
</reference>
<organism evidence="4 5">
    <name type="scientific">Geodermatophilus normandii</name>
    <dbReference type="NCBI Taxonomy" id="1137989"/>
    <lineage>
        <taxon>Bacteria</taxon>
        <taxon>Bacillati</taxon>
        <taxon>Actinomycetota</taxon>
        <taxon>Actinomycetes</taxon>
        <taxon>Geodermatophilales</taxon>
        <taxon>Geodermatophilaceae</taxon>
        <taxon>Geodermatophilus</taxon>
    </lineage>
</organism>
<dbReference type="GO" id="GO:0016491">
    <property type="term" value="F:oxidoreductase activity"/>
    <property type="evidence" value="ECO:0007669"/>
    <property type="project" value="InterPro"/>
</dbReference>
<dbReference type="SMART" id="SM00829">
    <property type="entry name" value="PKS_ER"/>
    <property type="match status" value="1"/>
</dbReference>
<comment type="caution">
    <text evidence="4">The sequence shown here is derived from an EMBL/GenBank/DDBJ whole genome shotgun (WGS) entry which is preliminary data.</text>
</comment>
<proteinExistence type="predicted"/>
<name>A0A317QDM2_9ACTN</name>
<evidence type="ECO:0000313" key="5">
    <source>
        <dbReference type="Proteomes" id="UP000246661"/>
    </source>
</evidence>
<sequence length="299" mass="30092">MRAVVHTAYGEPEVAGVGEVDEPHAGPGRARIAVRAAGVDPLDWKQVTGLMARGDRPDGPTVPGVDAAGVVDEVGEGVTGVQVGDPVLGLGRATAAEHAVLHAWVPKPPEVSFEVAAGLGVVGETAVRVLDLLGLPPGRTVVVDGASGGVGTATVQVAVSRGLAVIGTSSPANADFVRSLGALPVPHGQGLADRVREIAPDGVDGGIDTAGRGSVRDLVALTGDPGRVVTIADSGAAELGVRVTTSSEGAVPRLTEVAALVRQGRLQLPVAASYPLERAAEAHRRSREGHVRGKLGLVP</sequence>
<dbReference type="CDD" id="cd05289">
    <property type="entry name" value="MDR_like_2"/>
    <property type="match status" value="1"/>
</dbReference>
<dbReference type="EMBL" id="QGTX01000001">
    <property type="protein sequence ID" value="PWW21093.1"/>
    <property type="molecule type" value="Genomic_DNA"/>
</dbReference>
<dbReference type="InterPro" id="IPR013154">
    <property type="entry name" value="ADH-like_N"/>
</dbReference>
<protein>
    <submittedName>
        <fullName evidence="4">NADPH:quinone reductase-like Zn-dependent oxidoreductase</fullName>
    </submittedName>
</protein>
<evidence type="ECO:0000256" key="2">
    <source>
        <dbReference type="SAM" id="MobiDB-lite"/>
    </source>
</evidence>
<dbReference type="InterPro" id="IPR051603">
    <property type="entry name" value="Zinc-ADH_QOR/CCCR"/>
</dbReference>
<dbReference type="InterPro" id="IPR011032">
    <property type="entry name" value="GroES-like_sf"/>
</dbReference>
<evidence type="ECO:0000256" key="1">
    <source>
        <dbReference type="ARBA" id="ARBA00022857"/>
    </source>
</evidence>
<feature type="region of interest" description="Disordered" evidence="2">
    <location>
        <begin position="280"/>
        <end position="299"/>
    </location>
</feature>
<evidence type="ECO:0000313" key="4">
    <source>
        <dbReference type="EMBL" id="PWW21093.1"/>
    </source>
</evidence>
<keyword evidence="1" id="KW-0521">NADP</keyword>
<evidence type="ECO:0000259" key="3">
    <source>
        <dbReference type="SMART" id="SM00829"/>
    </source>
</evidence>
<dbReference type="OrthoDB" id="3727682at2"/>
<dbReference type="Proteomes" id="UP000246661">
    <property type="component" value="Unassembled WGS sequence"/>
</dbReference>